<accession>A0AAE2V9L5</accession>
<proteinExistence type="predicted"/>
<evidence type="ECO:0000313" key="1">
    <source>
        <dbReference type="EMBL" id="MBK1855343.1"/>
    </source>
</evidence>
<dbReference type="RefSeq" id="WP_309489956.1">
    <property type="nucleotide sequence ID" value="NZ_JAENIG010000006.1"/>
</dbReference>
<keyword evidence="2" id="KW-1185">Reference proteome</keyword>
<organism evidence="1 2">
    <name type="scientific">Oceaniferula flava</name>
    <dbReference type="NCBI Taxonomy" id="2800421"/>
    <lineage>
        <taxon>Bacteria</taxon>
        <taxon>Pseudomonadati</taxon>
        <taxon>Verrucomicrobiota</taxon>
        <taxon>Verrucomicrobiia</taxon>
        <taxon>Verrucomicrobiales</taxon>
        <taxon>Verrucomicrobiaceae</taxon>
        <taxon>Oceaniferula</taxon>
    </lineage>
</organism>
<gene>
    <name evidence="1" type="ORF">JIN83_10260</name>
</gene>
<dbReference type="EMBL" id="JAENIG010000006">
    <property type="protein sequence ID" value="MBK1855343.1"/>
    <property type="molecule type" value="Genomic_DNA"/>
</dbReference>
<dbReference type="Proteomes" id="UP000634206">
    <property type="component" value="Unassembled WGS sequence"/>
</dbReference>
<protein>
    <submittedName>
        <fullName evidence="1">Uncharacterized protein</fullName>
    </submittedName>
</protein>
<comment type="caution">
    <text evidence="1">The sequence shown here is derived from an EMBL/GenBank/DDBJ whole genome shotgun (WGS) entry which is preliminary data.</text>
</comment>
<sequence>MRTAISFTCQPMSYEGQELKDIYPDFATDYPTTVGYRWQSCAAGPESWDLVLKISAVTALVGKGFLQELTKDLYRWSKEKVLPVVTKRRKNIGHVAVRFDDITISIDSSHPNEDVLDFFDSISELYQTVDSDLCSHWMIESDESGQPRLSPFPYSVGMKIQDGGGIADAVTTSEAITAWEIRTKKSNKS</sequence>
<evidence type="ECO:0000313" key="2">
    <source>
        <dbReference type="Proteomes" id="UP000634206"/>
    </source>
</evidence>
<dbReference type="AlphaFoldDB" id="A0AAE2V9L5"/>
<name>A0AAE2V9L5_9BACT</name>
<reference evidence="1" key="1">
    <citation type="submission" date="2021-01" db="EMBL/GenBank/DDBJ databases">
        <title>Modified the classification status of verrucomicrobia.</title>
        <authorList>
            <person name="Feng X."/>
        </authorList>
    </citation>
    <scope>NUCLEOTIDE SEQUENCE</scope>
    <source>
        <strain evidence="1">5K15</strain>
    </source>
</reference>